<comment type="caution">
    <text evidence="3">The sequence shown here is derived from an EMBL/GenBank/DDBJ whole genome shotgun (WGS) entry which is preliminary data.</text>
</comment>
<keyword evidence="1" id="KW-0560">Oxidoreductase</keyword>
<dbReference type="PANTHER" id="PTHR21363:SF0">
    <property type="entry name" value="PREPHENATE DEHYDROGENASE [NADP(+)]"/>
    <property type="match status" value="1"/>
</dbReference>
<evidence type="ECO:0000256" key="1">
    <source>
        <dbReference type="ARBA" id="ARBA00023002"/>
    </source>
</evidence>
<dbReference type="InterPro" id="IPR003099">
    <property type="entry name" value="Prephen_DH"/>
</dbReference>
<feature type="domain" description="Prephenate/arogenate dehydrogenase" evidence="2">
    <location>
        <begin position="1"/>
        <end position="111"/>
    </location>
</feature>
<dbReference type="GO" id="GO:0070403">
    <property type="term" value="F:NAD+ binding"/>
    <property type="evidence" value="ECO:0007669"/>
    <property type="project" value="TreeGrafter"/>
</dbReference>
<dbReference type="Pfam" id="PF20463">
    <property type="entry name" value="PDH_C"/>
    <property type="match status" value="1"/>
</dbReference>
<dbReference type="PANTHER" id="PTHR21363">
    <property type="entry name" value="PREPHENATE DEHYDROGENASE"/>
    <property type="match status" value="1"/>
</dbReference>
<dbReference type="GO" id="GO:0004665">
    <property type="term" value="F:prephenate dehydrogenase (NADP+) activity"/>
    <property type="evidence" value="ECO:0007669"/>
    <property type="project" value="InterPro"/>
</dbReference>
<name>A0A7V3YM26_9BACT</name>
<dbReference type="PROSITE" id="PS51176">
    <property type="entry name" value="PDH_ADH"/>
    <property type="match status" value="1"/>
</dbReference>
<accession>A0A7V3YM26</accession>
<evidence type="ECO:0000313" key="3">
    <source>
        <dbReference type="EMBL" id="HGI75160.1"/>
    </source>
</evidence>
<dbReference type="AlphaFoldDB" id="A0A7V3YM26"/>
<proteinExistence type="predicted"/>
<dbReference type="InterPro" id="IPR050812">
    <property type="entry name" value="Preph/Arog_dehydrog"/>
</dbReference>
<dbReference type="InterPro" id="IPR008927">
    <property type="entry name" value="6-PGluconate_DH-like_C_sf"/>
</dbReference>
<dbReference type="EMBL" id="DTEN01000228">
    <property type="protein sequence ID" value="HGI75160.1"/>
    <property type="molecule type" value="Genomic_DNA"/>
</dbReference>
<gene>
    <name evidence="3" type="ORF">ENU96_05730</name>
</gene>
<protein>
    <submittedName>
        <fullName evidence="3">Prephenate dehydrogenase</fullName>
    </submittedName>
</protein>
<dbReference type="Gene3D" id="1.10.3660.10">
    <property type="entry name" value="6-phosphogluconate dehydrogenase C-terminal like domain"/>
    <property type="match status" value="1"/>
</dbReference>
<dbReference type="GO" id="GO:0006571">
    <property type="term" value="P:tyrosine biosynthetic process"/>
    <property type="evidence" value="ECO:0007669"/>
    <property type="project" value="InterPro"/>
</dbReference>
<evidence type="ECO:0000259" key="2">
    <source>
        <dbReference type="PROSITE" id="PS51176"/>
    </source>
</evidence>
<dbReference type="GO" id="GO:0008977">
    <property type="term" value="F:prephenate dehydrogenase (NAD+) activity"/>
    <property type="evidence" value="ECO:0007669"/>
    <property type="project" value="InterPro"/>
</dbReference>
<sequence>MTPGEHDEICAFVSHLPHILANVFLQTVCAVREDIARFGGPSFQDMTRVAGSSPSVWVDIFLTNKKLLQAAREFLQNFERFLSLLEEGRETEVLAFLQEMARLKERTGYGS</sequence>
<dbReference type="SUPFAM" id="SSF48179">
    <property type="entry name" value="6-phosphogluconate dehydrogenase C-terminal domain-like"/>
    <property type="match status" value="1"/>
</dbReference>
<dbReference type="InterPro" id="IPR046825">
    <property type="entry name" value="PDH_C"/>
</dbReference>
<reference evidence="3" key="1">
    <citation type="journal article" date="2020" name="mSystems">
        <title>Genome- and Community-Level Interaction Insights into Carbon Utilization and Element Cycling Functions of Hydrothermarchaeota in Hydrothermal Sediment.</title>
        <authorList>
            <person name="Zhou Z."/>
            <person name="Liu Y."/>
            <person name="Xu W."/>
            <person name="Pan J."/>
            <person name="Luo Z.H."/>
            <person name="Li M."/>
        </authorList>
    </citation>
    <scope>NUCLEOTIDE SEQUENCE [LARGE SCALE GENOMIC DNA]</scope>
    <source>
        <strain evidence="3">SpSt-716</strain>
    </source>
</reference>
<organism evidence="3">
    <name type="scientific">Candidatus Caldatribacterium californiense</name>
    <dbReference type="NCBI Taxonomy" id="1454726"/>
    <lineage>
        <taxon>Bacteria</taxon>
        <taxon>Pseudomonadati</taxon>
        <taxon>Atribacterota</taxon>
        <taxon>Atribacteria</taxon>
        <taxon>Atribacterales</taxon>
        <taxon>Candidatus Caldatribacteriaceae</taxon>
        <taxon>Candidatus Caldatribacterium</taxon>
    </lineage>
</organism>